<feature type="compositionally biased region" description="Low complexity" evidence="1">
    <location>
        <begin position="236"/>
        <end position="248"/>
    </location>
</feature>
<name>A0ABD3MJR0_9STRA</name>
<protein>
    <submittedName>
        <fullName evidence="2">Uncharacterized protein</fullName>
    </submittedName>
</protein>
<sequence>MTEQSQPRVDPSDWASRRKEAMNRARELRSRIKETEGNQGRAESPSLASKSELQRQQRSRQLEATQKLLDSQTGGINGTGFGSGRPIVKKSSDDEARNLIERPAGGSSSRGLNGSEAELTVSQKPGGPYPQYQKPLPSKWSLHSNSNQYFDGELTNVDLSKRESSLSKNMQTLSIAATEDVIHSSVREISVEVKGRGRGRGRARPSISGGESYIGEIHGSRQSAVNNESQFDSRSRSPFSTSTISSSSNRKNDKKEERDDSAIQAYLRARRVPEYKDGECEKLALLRQRLVARRRNRQIGLQCEGSKLRHGTSEFVEDSPIGDSLPGERNDPDDHSARFSTSDSTYQSSVKQNRMQTMETEPTNDTDAQSQNSKMEGDRDDEASVVDITLIQCDCCKRSFAPKIYEKHFDSDGTPKCAVASEKKRAVFDSAKARIANNDNLNKDEQMQALSVNKKVTKEVALKQNAKSSSKRSKKGSKWREESNQFREAMRANRLMTVPDKKGRK</sequence>
<evidence type="ECO:0000256" key="1">
    <source>
        <dbReference type="SAM" id="MobiDB-lite"/>
    </source>
</evidence>
<feature type="compositionally biased region" description="Basic and acidic residues" evidence="1">
    <location>
        <begin position="250"/>
        <end position="260"/>
    </location>
</feature>
<evidence type="ECO:0000313" key="2">
    <source>
        <dbReference type="EMBL" id="KAL3763019.1"/>
    </source>
</evidence>
<feature type="compositionally biased region" description="Basic and acidic residues" evidence="1">
    <location>
        <begin position="326"/>
        <end position="337"/>
    </location>
</feature>
<gene>
    <name evidence="2" type="ORF">ACHAWU_001166</name>
</gene>
<dbReference type="Proteomes" id="UP001530293">
    <property type="component" value="Unassembled WGS sequence"/>
</dbReference>
<reference evidence="2 3" key="1">
    <citation type="submission" date="2024-10" db="EMBL/GenBank/DDBJ databases">
        <title>Updated reference genomes for cyclostephanoid diatoms.</title>
        <authorList>
            <person name="Roberts W.R."/>
            <person name="Alverson A.J."/>
        </authorList>
    </citation>
    <scope>NUCLEOTIDE SEQUENCE [LARGE SCALE GENOMIC DNA]</scope>
    <source>
        <strain evidence="2 3">AJA232-27</strain>
    </source>
</reference>
<feature type="compositionally biased region" description="Polar residues" evidence="1">
    <location>
        <begin position="338"/>
        <end position="374"/>
    </location>
</feature>
<feature type="region of interest" description="Disordered" evidence="1">
    <location>
        <begin position="193"/>
        <end position="260"/>
    </location>
</feature>
<feature type="compositionally biased region" description="Basic and acidic residues" evidence="1">
    <location>
        <begin position="478"/>
        <end position="491"/>
    </location>
</feature>
<feature type="region of interest" description="Disordered" evidence="1">
    <location>
        <begin position="310"/>
        <end position="381"/>
    </location>
</feature>
<feature type="compositionally biased region" description="Polar residues" evidence="1">
    <location>
        <begin position="220"/>
        <end position="232"/>
    </location>
</feature>
<dbReference type="AlphaFoldDB" id="A0ABD3MJR0"/>
<feature type="region of interest" description="Disordered" evidence="1">
    <location>
        <begin position="456"/>
        <end position="505"/>
    </location>
</feature>
<feature type="compositionally biased region" description="Basic and acidic residues" evidence="1">
    <location>
        <begin position="15"/>
        <end position="36"/>
    </location>
</feature>
<proteinExistence type="predicted"/>
<keyword evidence="3" id="KW-1185">Reference proteome</keyword>
<dbReference type="EMBL" id="JALLBG020000130">
    <property type="protein sequence ID" value="KAL3763019.1"/>
    <property type="molecule type" value="Genomic_DNA"/>
</dbReference>
<evidence type="ECO:0000313" key="3">
    <source>
        <dbReference type="Proteomes" id="UP001530293"/>
    </source>
</evidence>
<feature type="region of interest" description="Disordered" evidence="1">
    <location>
        <begin position="1"/>
        <end position="140"/>
    </location>
</feature>
<comment type="caution">
    <text evidence="2">The sequence shown here is derived from an EMBL/GenBank/DDBJ whole genome shotgun (WGS) entry which is preliminary data.</text>
</comment>
<organism evidence="2 3">
    <name type="scientific">Discostella pseudostelligera</name>
    <dbReference type="NCBI Taxonomy" id="259834"/>
    <lineage>
        <taxon>Eukaryota</taxon>
        <taxon>Sar</taxon>
        <taxon>Stramenopiles</taxon>
        <taxon>Ochrophyta</taxon>
        <taxon>Bacillariophyta</taxon>
        <taxon>Coscinodiscophyceae</taxon>
        <taxon>Thalassiosirophycidae</taxon>
        <taxon>Stephanodiscales</taxon>
        <taxon>Stephanodiscaceae</taxon>
        <taxon>Discostella</taxon>
    </lineage>
</organism>
<accession>A0ABD3MJR0</accession>
<feature type="compositionally biased region" description="Basic and acidic residues" evidence="1">
    <location>
        <begin position="90"/>
        <end position="100"/>
    </location>
</feature>